<dbReference type="InterPro" id="IPR001295">
    <property type="entry name" value="Dihydroorotate_DH_CS"/>
</dbReference>
<comment type="pathway">
    <text evidence="3 11">Pyrimidine metabolism; UMP biosynthesis via de novo pathway; orotate from (S)-dihydroorotate (quinone route): step 1/1.</text>
</comment>
<gene>
    <name evidence="11 13" type="primary">pyrD</name>
    <name evidence="13" type="ordered locus">ABO_1003</name>
</gene>
<dbReference type="STRING" id="393595.ABO_1003"/>
<dbReference type="EMBL" id="AM286690">
    <property type="protein sequence ID" value="CAL16451.1"/>
    <property type="molecule type" value="Genomic_DNA"/>
</dbReference>
<comment type="cofactor">
    <cofactor evidence="11">
        <name>FMN</name>
        <dbReference type="ChEBI" id="CHEBI:58210"/>
    </cofactor>
    <text evidence="11">Binds 1 FMN per subunit.</text>
</comment>
<feature type="binding site" evidence="11">
    <location>
        <position position="273"/>
    </location>
    <ligand>
        <name>FMN</name>
        <dbReference type="ChEBI" id="CHEBI:58210"/>
    </ligand>
</feature>
<evidence type="ECO:0000256" key="1">
    <source>
        <dbReference type="ARBA" id="ARBA00003125"/>
    </source>
</evidence>
<evidence type="ECO:0000259" key="12">
    <source>
        <dbReference type="Pfam" id="PF01180"/>
    </source>
</evidence>
<dbReference type="GO" id="GO:0005737">
    <property type="term" value="C:cytoplasm"/>
    <property type="evidence" value="ECO:0007669"/>
    <property type="project" value="InterPro"/>
</dbReference>
<dbReference type="KEGG" id="abo:ABO_1003"/>
<evidence type="ECO:0000313" key="14">
    <source>
        <dbReference type="Proteomes" id="UP000008871"/>
    </source>
</evidence>
<feature type="domain" description="Dihydroorotate dehydrogenase catalytic" evidence="12">
    <location>
        <begin position="75"/>
        <end position="362"/>
    </location>
</feature>
<sequence>MVHCSSYCSTQNIEVPDALGYNAGDYYRSGSFMLYSLARPLLFSLSEEHSHELTLALLRKRAGKLWPGTVPAVPKTVMGIEFPNPVGLAAGLDKNGDCIDGLADLGFGFIEVGTVTPRPQSGNPQPRLFRLPEAQALINRMGFNNLGVDYLVAAVKRSRYKGVLGINIGKNKDTPVEDAVQDYLICQQKVHAYASYLVVNVSSPNTPGLRTLQHGAALDELLDTLREAQTRLDQEQRRRVPLVIKIAPDNSEEELQSMAEAFLQHGIDGVCVGNTTLSRDGVQNLKNGGEQGGLSGTPLTPIANRALAVMRNTLNGRIPIIGVGGINSAGDALEKQRQGADLVQIYSGLIYQGPGLIGDIARAWPKSI</sequence>
<feature type="binding site" evidence="11">
    <location>
        <begin position="90"/>
        <end position="94"/>
    </location>
    <ligand>
        <name>FMN</name>
        <dbReference type="ChEBI" id="CHEBI:58210"/>
    </ligand>
</feature>
<comment type="catalytic activity">
    <reaction evidence="10 11">
        <text>(S)-dihydroorotate + a quinone = orotate + a quinol</text>
        <dbReference type="Rhea" id="RHEA:30187"/>
        <dbReference type="ChEBI" id="CHEBI:24646"/>
        <dbReference type="ChEBI" id="CHEBI:30839"/>
        <dbReference type="ChEBI" id="CHEBI:30864"/>
        <dbReference type="ChEBI" id="CHEBI:132124"/>
        <dbReference type="EC" id="1.3.5.2"/>
    </reaction>
</comment>
<evidence type="ECO:0000256" key="8">
    <source>
        <dbReference type="ARBA" id="ARBA00023002"/>
    </source>
</evidence>
<accession>Q0VQU7</accession>
<comment type="function">
    <text evidence="1 11">Catalyzes the conversion of dihydroorotate to orotate with quinone as electron acceptor.</text>
</comment>
<comment type="subcellular location">
    <subcellularLocation>
        <location evidence="11">Cell membrane</location>
        <topology evidence="11">Peripheral membrane protein</topology>
    </subcellularLocation>
    <subcellularLocation>
        <location evidence="2">Membrane</location>
    </subcellularLocation>
</comment>
<keyword evidence="9 11" id="KW-0472">Membrane</keyword>
<evidence type="ECO:0000256" key="7">
    <source>
        <dbReference type="ARBA" id="ARBA00022975"/>
    </source>
</evidence>
<keyword evidence="6 11" id="KW-0288">FMN</keyword>
<dbReference type="AlphaFoldDB" id="Q0VQU7"/>
<dbReference type="Proteomes" id="UP000008871">
    <property type="component" value="Chromosome"/>
</dbReference>
<keyword evidence="5 11" id="KW-0285">Flavoprotein</keyword>
<dbReference type="NCBIfam" id="NF003646">
    <property type="entry name" value="PRK05286.1-4"/>
    <property type="match status" value="1"/>
</dbReference>
<dbReference type="PROSITE" id="PS00912">
    <property type="entry name" value="DHODEHASE_2"/>
    <property type="match status" value="1"/>
</dbReference>
<dbReference type="SUPFAM" id="SSF51395">
    <property type="entry name" value="FMN-linked oxidoreductases"/>
    <property type="match status" value="1"/>
</dbReference>
<dbReference type="InterPro" id="IPR013785">
    <property type="entry name" value="Aldolase_TIM"/>
</dbReference>
<dbReference type="NCBIfam" id="NF003644">
    <property type="entry name" value="PRK05286.1-1"/>
    <property type="match status" value="1"/>
</dbReference>
<dbReference type="Pfam" id="PF01180">
    <property type="entry name" value="DHO_dh"/>
    <property type="match status" value="1"/>
</dbReference>
<dbReference type="PANTHER" id="PTHR48109">
    <property type="entry name" value="DIHYDROOROTATE DEHYDROGENASE (QUINONE), MITOCHONDRIAL-RELATED"/>
    <property type="match status" value="1"/>
</dbReference>
<feature type="binding site" evidence="11">
    <location>
        <position position="205"/>
    </location>
    <ligand>
        <name>substrate</name>
    </ligand>
</feature>
<dbReference type="GO" id="GO:0106430">
    <property type="term" value="F:dihydroorotate dehydrogenase (quinone) activity"/>
    <property type="evidence" value="ECO:0007669"/>
    <property type="project" value="UniProtKB-EC"/>
</dbReference>
<evidence type="ECO:0000313" key="13">
    <source>
        <dbReference type="EMBL" id="CAL16451.1"/>
    </source>
</evidence>
<dbReference type="InterPro" id="IPR005720">
    <property type="entry name" value="Dihydroorotate_DH_cat"/>
</dbReference>
<feature type="binding site" evidence="11">
    <location>
        <position position="200"/>
    </location>
    <ligand>
        <name>substrate</name>
    </ligand>
</feature>
<feature type="binding site" evidence="11">
    <location>
        <begin position="346"/>
        <end position="347"/>
    </location>
    <ligand>
        <name>FMN</name>
        <dbReference type="ChEBI" id="CHEBI:58210"/>
    </ligand>
</feature>
<dbReference type="NCBIfam" id="TIGR01036">
    <property type="entry name" value="pyrD_sub2"/>
    <property type="match status" value="1"/>
</dbReference>
<feature type="binding site" evidence="11">
    <location>
        <position position="296"/>
    </location>
    <ligand>
        <name>FMN</name>
        <dbReference type="ChEBI" id="CHEBI:58210"/>
    </ligand>
</feature>
<protein>
    <recommendedName>
        <fullName evidence="11">Dihydroorotate dehydrogenase (quinone)</fullName>
        <ecNumber evidence="11">1.3.5.2</ecNumber>
    </recommendedName>
    <alternativeName>
        <fullName evidence="11">DHOdehase</fullName>
        <shortName evidence="11">DHOD</shortName>
        <shortName evidence="11">DHODase</shortName>
    </alternativeName>
    <alternativeName>
        <fullName evidence="11">Dihydroorotate oxidase</fullName>
    </alternativeName>
</protein>
<feature type="binding site" evidence="11">
    <location>
        <position position="245"/>
    </location>
    <ligand>
        <name>FMN</name>
        <dbReference type="ChEBI" id="CHEBI:58210"/>
    </ligand>
</feature>
<dbReference type="NCBIfam" id="NF003645">
    <property type="entry name" value="PRK05286.1-2"/>
    <property type="match status" value="1"/>
</dbReference>
<dbReference type="NCBIfam" id="NF003652">
    <property type="entry name" value="PRK05286.2-5"/>
    <property type="match status" value="1"/>
</dbReference>
<feature type="binding site" evidence="11">
    <location>
        <begin position="139"/>
        <end position="143"/>
    </location>
    <ligand>
        <name>substrate</name>
    </ligand>
</feature>
<dbReference type="CDD" id="cd04738">
    <property type="entry name" value="DHOD_2_like"/>
    <property type="match status" value="1"/>
</dbReference>
<dbReference type="EC" id="1.3.5.2" evidence="11"/>
<dbReference type="GO" id="GO:0006207">
    <property type="term" value="P:'de novo' pyrimidine nucleobase biosynthetic process"/>
    <property type="evidence" value="ECO:0007669"/>
    <property type="project" value="UniProtKB-UniRule"/>
</dbReference>
<evidence type="ECO:0000256" key="3">
    <source>
        <dbReference type="ARBA" id="ARBA00005161"/>
    </source>
</evidence>
<evidence type="ECO:0000256" key="4">
    <source>
        <dbReference type="ARBA" id="ARBA00005359"/>
    </source>
</evidence>
<keyword evidence="11" id="KW-1003">Cell membrane</keyword>
<dbReference type="InterPro" id="IPR050074">
    <property type="entry name" value="DHO_dehydrogenase"/>
</dbReference>
<evidence type="ECO:0000256" key="9">
    <source>
        <dbReference type="ARBA" id="ARBA00023136"/>
    </source>
</evidence>
<keyword evidence="8 11" id="KW-0560">Oxidoreductase</keyword>
<keyword evidence="14" id="KW-1185">Reference proteome</keyword>
<name>Q0VQU7_ALCBS</name>
<dbReference type="PROSITE" id="PS00911">
    <property type="entry name" value="DHODEHASE_1"/>
    <property type="match status" value="1"/>
</dbReference>
<feature type="binding site" evidence="11">
    <location>
        <position position="167"/>
    </location>
    <ligand>
        <name>FMN</name>
        <dbReference type="ChEBI" id="CHEBI:58210"/>
    </ligand>
</feature>
<feature type="binding site" evidence="11">
    <location>
        <position position="114"/>
    </location>
    <ligand>
        <name>FMN</name>
        <dbReference type="ChEBI" id="CHEBI:58210"/>
    </ligand>
</feature>
<evidence type="ECO:0000256" key="10">
    <source>
        <dbReference type="ARBA" id="ARBA00048639"/>
    </source>
</evidence>
<dbReference type="GO" id="GO:0005886">
    <property type="term" value="C:plasma membrane"/>
    <property type="evidence" value="ECO:0007669"/>
    <property type="project" value="UniProtKB-SubCell"/>
</dbReference>
<feature type="active site" description="Nucleophile" evidence="11">
    <location>
        <position position="203"/>
    </location>
</feature>
<comment type="similarity">
    <text evidence="4 11">Belongs to the dihydroorotate dehydrogenase family. Type 2 subfamily.</text>
</comment>
<keyword evidence="7 11" id="KW-0665">Pyrimidine biosynthesis</keyword>
<reference evidence="13 14" key="1">
    <citation type="journal article" date="2006" name="Nat. Biotechnol.">
        <title>Genome sequence of the ubiquitous hydrocarbon-degrading marine bacterium Alcanivorax borkumensis.</title>
        <authorList>
            <person name="Schneiker S."/>
            <person name="Martins dos Santos V.A.P."/>
            <person name="Bartels D."/>
            <person name="Bekel T."/>
            <person name="Brecht M."/>
            <person name="Buhrmester J."/>
            <person name="Chernikova T.N."/>
            <person name="Denaro R."/>
            <person name="Ferrer M."/>
            <person name="Gertler C."/>
            <person name="Goesmann A."/>
            <person name="Golyshina O.V."/>
            <person name="Kaminski F."/>
            <person name="Khachane A.N."/>
            <person name="Lang S."/>
            <person name="Linke B."/>
            <person name="McHardy A.C."/>
            <person name="Meyer F."/>
            <person name="Nechitaylo T."/>
            <person name="Puehler A."/>
            <person name="Regenhardt D."/>
            <person name="Rupp O."/>
            <person name="Sabirova J.S."/>
            <person name="Selbitschka W."/>
            <person name="Yakimov M.M."/>
            <person name="Timmis K.N."/>
            <person name="Vorhoelter F.-J."/>
            <person name="Weidner S."/>
            <person name="Kaiser O."/>
            <person name="Golyshin P.N."/>
        </authorList>
    </citation>
    <scope>NUCLEOTIDE SEQUENCE [LARGE SCALE GENOMIC DNA]</scope>
    <source>
        <strain evidence="14">ATCC 700651 / DSM 11573 / NCIMB 13689 / SK2</strain>
    </source>
</reference>
<dbReference type="PANTHER" id="PTHR48109:SF4">
    <property type="entry name" value="DIHYDROOROTATE DEHYDROGENASE (QUINONE), MITOCHONDRIAL"/>
    <property type="match status" value="1"/>
</dbReference>
<dbReference type="eggNOG" id="COG0167">
    <property type="taxonomic scope" value="Bacteria"/>
</dbReference>
<feature type="binding site" evidence="11">
    <location>
        <position position="200"/>
    </location>
    <ligand>
        <name>FMN</name>
        <dbReference type="ChEBI" id="CHEBI:58210"/>
    </ligand>
</feature>
<evidence type="ECO:0000256" key="6">
    <source>
        <dbReference type="ARBA" id="ARBA00022643"/>
    </source>
</evidence>
<evidence type="ECO:0000256" key="5">
    <source>
        <dbReference type="ARBA" id="ARBA00022630"/>
    </source>
</evidence>
<proteinExistence type="inferred from homology"/>
<dbReference type="Gene3D" id="3.20.20.70">
    <property type="entry name" value="Aldolase class I"/>
    <property type="match status" value="1"/>
</dbReference>
<evidence type="ECO:0000256" key="2">
    <source>
        <dbReference type="ARBA" id="ARBA00004370"/>
    </source>
</evidence>
<feature type="binding site" evidence="11">
    <location>
        <begin position="274"/>
        <end position="275"/>
    </location>
    <ligand>
        <name>substrate</name>
    </ligand>
</feature>
<dbReference type="UniPathway" id="UPA00070">
    <property type="reaction ID" value="UER00946"/>
</dbReference>
<feature type="binding site" evidence="11">
    <location>
        <position position="325"/>
    </location>
    <ligand>
        <name>FMN</name>
        <dbReference type="ChEBI" id="CHEBI:58210"/>
    </ligand>
</feature>
<dbReference type="HOGENOM" id="CLU_013640_2_0_6"/>
<organism evidence="13 14">
    <name type="scientific">Alcanivorax borkumensis (strain ATCC 700651 / DSM 11573 / NCIMB 13689 / SK2)</name>
    <dbReference type="NCBI Taxonomy" id="393595"/>
    <lineage>
        <taxon>Bacteria</taxon>
        <taxon>Pseudomonadati</taxon>
        <taxon>Pseudomonadota</taxon>
        <taxon>Gammaproteobacteria</taxon>
        <taxon>Oceanospirillales</taxon>
        <taxon>Alcanivoracaceae</taxon>
        <taxon>Alcanivorax</taxon>
    </lineage>
</organism>
<feature type="binding site" evidence="11">
    <location>
        <position position="94"/>
    </location>
    <ligand>
        <name>substrate</name>
    </ligand>
</feature>
<dbReference type="InterPro" id="IPR005719">
    <property type="entry name" value="Dihydroorotate_DH_2"/>
</dbReference>
<comment type="subunit">
    <text evidence="11">Monomer.</text>
</comment>
<dbReference type="HAMAP" id="MF_00225">
    <property type="entry name" value="DHO_dh_type2"/>
    <property type="match status" value="1"/>
</dbReference>
<dbReference type="GO" id="GO:0044205">
    <property type="term" value="P:'de novo' UMP biosynthetic process"/>
    <property type="evidence" value="ECO:0007669"/>
    <property type="project" value="UniProtKB-UniRule"/>
</dbReference>
<evidence type="ECO:0000256" key="11">
    <source>
        <dbReference type="HAMAP-Rule" id="MF_00225"/>
    </source>
</evidence>